<feature type="domain" description="FAD-binding PCMH-type" evidence="7">
    <location>
        <begin position="52"/>
        <end position="224"/>
    </location>
</feature>
<feature type="signal peptide" evidence="6">
    <location>
        <begin position="1"/>
        <end position="16"/>
    </location>
</feature>
<dbReference type="GO" id="GO:0071949">
    <property type="term" value="F:FAD binding"/>
    <property type="evidence" value="ECO:0007669"/>
    <property type="project" value="InterPro"/>
</dbReference>
<gene>
    <name evidence="8" type="ORF">BDP27DRAFT_1320144</name>
</gene>
<dbReference type="OrthoDB" id="407275at2759"/>
<evidence type="ECO:0000256" key="3">
    <source>
        <dbReference type="ARBA" id="ARBA00022630"/>
    </source>
</evidence>
<keyword evidence="4" id="KW-0274">FAD</keyword>
<dbReference type="Gene3D" id="3.40.462.20">
    <property type="match status" value="1"/>
</dbReference>
<dbReference type="PROSITE" id="PS51387">
    <property type="entry name" value="FAD_PCMH"/>
    <property type="match status" value="1"/>
</dbReference>
<dbReference type="Pfam" id="PF01565">
    <property type="entry name" value="FAD_binding_4"/>
    <property type="match status" value="1"/>
</dbReference>
<comment type="similarity">
    <text evidence="2">Belongs to the oxygen-dependent FAD-linked oxidoreductase family.</text>
</comment>
<keyword evidence="5" id="KW-0560">Oxidoreductase</keyword>
<dbReference type="InterPro" id="IPR016166">
    <property type="entry name" value="FAD-bd_PCMH"/>
</dbReference>
<dbReference type="Pfam" id="PF08031">
    <property type="entry name" value="BBE"/>
    <property type="match status" value="1"/>
</dbReference>
<evidence type="ECO:0000313" key="8">
    <source>
        <dbReference type="EMBL" id="KAF9072554.1"/>
    </source>
</evidence>
<dbReference type="Proteomes" id="UP000772434">
    <property type="component" value="Unassembled WGS sequence"/>
</dbReference>
<dbReference type="SUPFAM" id="SSF56176">
    <property type="entry name" value="FAD-binding/transporter-associated domain-like"/>
    <property type="match status" value="1"/>
</dbReference>
<comment type="cofactor">
    <cofactor evidence="1">
        <name>FAD</name>
        <dbReference type="ChEBI" id="CHEBI:57692"/>
    </cofactor>
</comment>
<evidence type="ECO:0000313" key="9">
    <source>
        <dbReference type="Proteomes" id="UP000772434"/>
    </source>
</evidence>
<accession>A0A9P5PUC5</accession>
<evidence type="ECO:0000256" key="5">
    <source>
        <dbReference type="ARBA" id="ARBA00023002"/>
    </source>
</evidence>
<reference evidence="8" key="1">
    <citation type="submission" date="2020-11" db="EMBL/GenBank/DDBJ databases">
        <authorList>
            <consortium name="DOE Joint Genome Institute"/>
            <person name="Ahrendt S."/>
            <person name="Riley R."/>
            <person name="Andreopoulos W."/>
            <person name="Labutti K."/>
            <person name="Pangilinan J."/>
            <person name="Ruiz-Duenas F.J."/>
            <person name="Barrasa J.M."/>
            <person name="Sanchez-Garcia M."/>
            <person name="Camarero S."/>
            <person name="Miyauchi S."/>
            <person name="Serrano A."/>
            <person name="Linde D."/>
            <person name="Babiker R."/>
            <person name="Drula E."/>
            <person name="Ayuso-Fernandez I."/>
            <person name="Pacheco R."/>
            <person name="Padilla G."/>
            <person name="Ferreira P."/>
            <person name="Barriuso J."/>
            <person name="Kellner H."/>
            <person name="Castanera R."/>
            <person name="Alfaro M."/>
            <person name="Ramirez L."/>
            <person name="Pisabarro A.G."/>
            <person name="Kuo A."/>
            <person name="Tritt A."/>
            <person name="Lipzen A."/>
            <person name="He G."/>
            <person name="Yan M."/>
            <person name="Ng V."/>
            <person name="Cullen D."/>
            <person name="Martin F."/>
            <person name="Rosso M.-N."/>
            <person name="Henrissat B."/>
            <person name="Hibbett D."/>
            <person name="Martinez A.T."/>
            <person name="Grigoriev I.V."/>
        </authorList>
    </citation>
    <scope>NUCLEOTIDE SEQUENCE</scope>
    <source>
        <strain evidence="8">AH 40177</strain>
    </source>
</reference>
<comment type="caution">
    <text evidence="8">The sequence shown here is derived from an EMBL/GenBank/DDBJ whole genome shotgun (WGS) entry which is preliminary data.</text>
</comment>
<evidence type="ECO:0000256" key="1">
    <source>
        <dbReference type="ARBA" id="ARBA00001974"/>
    </source>
</evidence>
<dbReference type="InterPro" id="IPR016169">
    <property type="entry name" value="FAD-bd_PCMH_sub2"/>
</dbReference>
<dbReference type="InterPro" id="IPR012951">
    <property type="entry name" value="BBE"/>
</dbReference>
<dbReference type="PANTHER" id="PTHR42973">
    <property type="entry name" value="BINDING OXIDOREDUCTASE, PUTATIVE (AFU_ORTHOLOGUE AFUA_1G17690)-RELATED"/>
    <property type="match status" value="1"/>
</dbReference>
<keyword evidence="6" id="KW-0732">Signal</keyword>
<evidence type="ECO:0000256" key="4">
    <source>
        <dbReference type="ARBA" id="ARBA00022827"/>
    </source>
</evidence>
<feature type="chain" id="PRO_5040395288" description="FAD-binding PCMH-type domain-containing protein" evidence="6">
    <location>
        <begin position="17"/>
        <end position="495"/>
    </location>
</feature>
<dbReference type="InterPro" id="IPR036318">
    <property type="entry name" value="FAD-bd_PCMH-like_sf"/>
</dbReference>
<keyword evidence="9" id="KW-1185">Reference proteome</keyword>
<organism evidence="8 9">
    <name type="scientific">Rhodocollybia butyracea</name>
    <dbReference type="NCBI Taxonomy" id="206335"/>
    <lineage>
        <taxon>Eukaryota</taxon>
        <taxon>Fungi</taxon>
        <taxon>Dikarya</taxon>
        <taxon>Basidiomycota</taxon>
        <taxon>Agaricomycotina</taxon>
        <taxon>Agaricomycetes</taxon>
        <taxon>Agaricomycetidae</taxon>
        <taxon>Agaricales</taxon>
        <taxon>Marasmiineae</taxon>
        <taxon>Omphalotaceae</taxon>
        <taxon>Rhodocollybia</taxon>
    </lineage>
</organism>
<dbReference type="GO" id="GO:0016491">
    <property type="term" value="F:oxidoreductase activity"/>
    <property type="evidence" value="ECO:0007669"/>
    <property type="project" value="UniProtKB-KW"/>
</dbReference>
<evidence type="ECO:0000256" key="6">
    <source>
        <dbReference type="SAM" id="SignalP"/>
    </source>
</evidence>
<dbReference type="AlphaFoldDB" id="A0A9P5PUC5"/>
<dbReference type="InterPro" id="IPR006094">
    <property type="entry name" value="Oxid_FAD_bind_N"/>
</dbReference>
<evidence type="ECO:0000259" key="7">
    <source>
        <dbReference type="PROSITE" id="PS51387"/>
    </source>
</evidence>
<protein>
    <recommendedName>
        <fullName evidence="7">FAD-binding PCMH-type domain-containing protein</fullName>
    </recommendedName>
</protein>
<evidence type="ECO:0000256" key="2">
    <source>
        <dbReference type="ARBA" id="ARBA00005466"/>
    </source>
</evidence>
<dbReference type="Gene3D" id="3.30.465.10">
    <property type="match status" value="1"/>
</dbReference>
<dbReference type="InterPro" id="IPR050416">
    <property type="entry name" value="FAD-linked_Oxidoreductase"/>
</dbReference>
<keyword evidence="3" id="KW-0285">Flavoprotein</keyword>
<proteinExistence type="inferred from homology"/>
<sequence>MFIILLLAAAFTLSAAQNVTLLREQLARQNITALFPNDAGYAAASLAYNLRFTVNPIAIAYPINVDQISDVVKAGADQRLRVVARSGGHSYIANGLGGKNGSLVVDLSQMTNIVVDPVTNNAIIEPGNRLGDIALVLNEVGRGLPHGRCTYIGLGGHSGFGGWGFPSRMWGLTLDNILSATVVLANGDIVTASEDSNPELYWGIRGSSSSFGIVASIEFRTHPVPPQATAFQYLWEMDIPTASNAFIEFQSWVLSGLLPIEFGGELIMLKGSAYGQIELGFFGDYFGSWDSFNDTVNPYLSQLPTPESTNITQGSWIEILAATAVGNLNTTTQPDASDTFYAKSLMAPEDVPLTNASMVALVTYLAEVGFNNSDDWDVEVEIYGGQGSVINQVPLDATAFAHRDTLFTFQPKASSANLLPPFPSSSFGFLDGLVSSLTSNMPSDWNWGAYPNYIDDELPDWQERYYGVHYERLQQLKSSVDPQDTFHFPTSIQEL</sequence>
<dbReference type="EMBL" id="JADNRY010000023">
    <property type="protein sequence ID" value="KAF9072554.1"/>
    <property type="molecule type" value="Genomic_DNA"/>
</dbReference>
<dbReference type="PANTHER" id="PTHR42973:SF39">
    <property type="entry name" value="FAD-BINDING PCMH-TYPE DOMAIN-CONTAINING PROTEIN"/>
    <property type="match status" value="1"/>
</dbReference>
<name>A0A9P5PUC5_9AGAR</name>